<dbReference type="InterPro" id="IPR000639">
    <property type="entry name" value="Epox_hydrolase-like"/>
</dbReference>
<gene>
    <name evidence="10" type="ORF">VNO80_29776</name>
</gene>
<comment type="pathway">
    <text evidence="1">Secondary metabolite biosynthesis; terpenoid biosynthesis.</text>
</comment>
<dbReference type="EC" id="3.3.2.10" evidence="3"/>
<feature type="domain" description="AB hydrolase-1" evidence="9">
    <location>
        <begin position="25"/>
        <end position="132"/>
    </location>
</feature>
<comment type="caution">
    <text evidence="10">The sequence shown here is derived from an EMBL/GenBank/DDBJ whole genome shotgun (WGS) entry which is preliminary data.</text>
</comment>
<comment type="catalytic activity">
    <reaction evidence="6">
        <text>an epoxide + H2O = an ethanediol</text>
        <dbReference type="Rhea" id="RHEA:19037"/>
        <dbReference type="ChEBI" id="CHEBI:15377"/>
        <dbReference type="ChEBI" id="CHEBI:32955"/>
        <dbReference type="ChEBI" id="CHEBI:140594"/>
        <dbReference type="EC" id="3.3.2.10"/>
    </reaction>
    <physiologicalReaction direction="left-to-right" evidence="6">
        <dbReference type="Rhea" id="RHEA:19038"/>
    </physiologicalReaction>
</comment>
<dbReference type="PRINTS" id="PR00412">
    <property type="entry name" value="EPOXHYDRLASE"/>
</dbReference>
<name>A0AAN9LC21_PHACN</name>
<evidence type="ECO:0000256" key="7">
    <source>
        <dbReference type="ARBA" id="ARBA00058358"/>
    </source>
</evidence>
<evidence type="ECO:0000256" key="6">
    <source>
        <dbReference type="ARBA" id="ARBA00051067"/>
    </source>
</evidence>
<keyword evidence="11" id="KW-1185">Reference proteome</keyword>
<dbReference type="InterPro" id="IPR029058">
    <property type="entry name" value="AB_hydrolase_fold"/>
</dbReference>
<dbReference type="Proteomes" id="UP001374584">
    <property type="component" value="Unassembled WGS sequence"/>
</dbReference>
<reference evidence="10 11" key="1">
    <citation type="submission" date="2024-01" db="EMBL/GenBank/DDBJ databases">
        <title>The genomes of 5 underutilized Papilionoideae crops provide insights into root nodulation and disease resistanc.</title>
        <authorList>
            <person name="Jiang F."/>
        </authorList>
    </citation>
    <scope>NUCLEOTIDE SEQUENCE [LARGE SCALE GENOMIC DNA]</scope>
    <source>
        <strain evidence="10">JINMINGXINNONG_FW02</strain>
        <tissue evidence="10">Leaves</tissue>
    </source>
</reference>
<evidence type="ECO:0000259" key="9">
    <source>
        <dbReference type="Pfam" id="PF00561"/>
    </source>
</evidence>
<protein>
    <recommendedName>
        <fullName evidence="3">soluble epoxide hydrolase</fullName>
        <ecNumber evidence="3">3.3.2.10</ecNumber>
    </recommendedName>
</protein>
<dbReference type="AlphaFoldDB" id="A0AAN9LC21"/>
<dbReference type="GO" id="GO:0004301">
    <property type="term" value="F:epoxide hydrolase activity"/>
    <property type="evidence" value="ECO:0007669"/>
    <property type="project" value="UniProtKB-EC"/>
</dbReference>
<evidence type="ECO:0000256" key="4">
    <source>
        <dbReference type="ARBA" id="ARBA00022801"/>
    </source>
</evidence>
<sequence length="321" mass="35821">MEGVEHRTVEVNGIKMHVAEKGEGPVVLFLHGFPELWYAWRHQILALSALGYRAVAPDLRGYGDTDAPASVSSYTILHLVADVVALIDSLGVDQVFLVAHDWGAIVGWYTCLFRPDRIKAYVCLSVPFMPRNPKVKTVDAMRALYGDDYYICRFQEPGKVEALYGNNKIEEVIKNMLTSRRPGPPILPKEGVGSNPLASGSLPSRPLPSWLSQEDVTYYASKFAKTGLTGGLNYYRNLNLNWELTAAWTGVQVKVPVKFITGDLDIVYTSLGTKDYIESGAFKRDVPYLEEVVVQEGVAHFNNQEAAEDVSNHIYNFIKKF</sequence>
<comment type="catalytic activity">
    <reaction evidence="8">
        <text>(24S)-24,25-epoxycucurbitadienol + H2O = (24R)-24,25-dihydroxycucurbitadienol</text>
        <dbReference type="Rhea" id="RHEA:81855"/>
        <dbReference type="ChEBI" id="CHEBI:15377"/>
        <dbReference type="ChEBI" id="CHEBI:229949"/>
        <dbReference type="ChEBI" id="CHEBI:229950"/>
    </reaction>
    <physiologicalReaction direction="left-to-right" evidence="8">
        <dbReference type="Rhea" id="RHEA:81856"/>
    </physiologicalReaction>
</comment>
<evidence type="ECO:0000256" key="8">
    <source>
        <dbReference type="ARBA" id="ARBA00093212"/>
    </source>
</evidence>
<dbReference type="Gene3D" id="3.40.50.1820">
    <property type="entry name" value="alpha/beta hydrolase"/>
    <property type="match status" value="1"/>
</dbReference>
<evidence type="ECO:0000256" key="1">
    <source>
        <dbReference type="ARBA" id="ARBA00004721"/>
    </source>
</evidence>
<comment type="subunit">
    <text evidence="2">Homodimer.</text>
</comment>
<dbReference type="SUPFAM" id="SSF53474">
    <property type="entry name" value="alpha/beta-Hydrolases"/>
    <property type="match status" value="1"/>
</dbReference>
<dbReference type="PANTHER" id="PTHR43329">
    <property type="entry name" value="EPOXIDE HYDROLASE"/>
    <property type="match status" value="1"/>
</dbReference>
<dbReference type="Pfam" id="PF00561">
    <property type="entry name" value="Abhydrolase_1"/>
    <property type="match status" value="1"/>
</dbReference>
<organism evidence="10 11">
    <name type="scientific">Phaseolus coccineus</name>
    <name type="common">Scarlet runner bean</name>
    <name type="synonym">Phaseolus multiflorus</name>
    <dbReference type="NCBI Taxonomy" id="3886"/>
    <lineage>
        <taxon>Eukaryota</taxon>
        <taxon>Viridiplantae</taxon>
        <taxon>Streptophyta</taxon>
        <taxon>Embryophyta</taxon>
        <taxon>Tracheophyta</taxon>
        <taxon>Spermatophyta</taxon>
        <taxon>Magnoliopsida</taxon>
        <taxon>eudicotyledons</taxon>
        <taxon>Gunneridae</taxon>
        <taxon>Pentapetalae</taxon>
        <taxon>rosids</taxon>
        <taxon>fabids</taxon>
        <taxon>Fabales</taxon>
        <taxon>Fabaceae</taxon>
        <taxon>Papilionoideae</taxon>
        <taxon>50 kb inversion clade</taxon>
        <taxon>NPAAA clade</taxon>
        <taxon>indigoferoid/millettioid clade</taxon>
        <taxon>Phaseoleae</taxon>
        <taxon>Phaseolus</taxon>
    </lineage>
</organism>
<evidence type="ECO:0000313" key="11">
    <source>
        <dbReference type="Proteomes" id="UP001374584"/>
    </source>
</evidence>
<comment type="function">
    <text evidence="7">Epoxide hydrolase involved in the biosynthesis of cucurbitacin and mogroside tetracyclic triterpene natural products (e.g. siamenoside I and mogrosides IV, V and VI). Cucurbitacins have cytotoxic properties and exhibit deterrent taste as a defense barrier against herbivores. Mogrosides are nonsugar highly oxygenated compounds used as high-intensity zero-calorie sweeteners; they also possess pharmacological properties such as regulating immunity, lowering blood sugar and lipid levels, protecting the liver, and acting as antioxidants and antitumor agents. Catalyzes the hydrolysis of aromatic epoxide-containing substrates, such as the conversion of 24,25-epoxycucurbitadienol to 24,25-dihydroxycucurbitadienol.</text>
</comment>
<comment type="similarity">
    <text evidence="5">Belongs to the AB hydrolase superfamily. Epoxide hydrolase family.</text>
</comment>
<evidence type="ECO:0000256" key="5">
    <source>
        <dbReference type="ARBA" id="ARBA00038334"/>
    </source>
</evidence>
<dbReference type="EMBL" id="JAYMYR010000011">
    <property type="protein sequence ID" value="KAK7333016.1"/>
    <property type="molecule type" value="Genomic_DNA"/>
</dbReference>
<evidence type="ECO:0000256" key="2">
    <source>
        <dbReference type="ARBA" id="ARBA00011738"/>
    </source>
</evidence>
<accession>A0AAN9LC21</accession>
<evidence type="ECO:0000313" key="10">
    <source>
        <dbReference type="EMBL" id="KAK7333016.1"/>
    </source>
</evidence>
<keyword evidence="4" id="KW-0378">Hydrolase</keyword>
<dbReference type="FunFam" id="3.40.50.1820:FF:000161">
    <property type="entry name" value="Epoxide hydrolase"/>
    <property type="match status" value="1"/>
</dbReference>
<proteinExistence type="inferred from homology"/>
<dbReference type="InterPro" id="IPR000073">
    <property type="entry name" value="AB_hydrolase_1"/>
</dbReference>
<evidence type="ECO:0000256" key="3">
    <source>
        <dbReference type="ARBA" id="ARBA00013006"/>
    </source>
</evidence>